<dbReference type="InterPro" id="IPR011010">
    <property type="entry name" value="DNA_brk_join_enz"/>
</dbReference>
<organism evidence="3 4">
    <name type="scientific">Streptomyces kebangsaanensis</name>
    <dbReference type="NCBI Taxonomy" id="864058"/>
    <lineage>
        <taxon>Bacteria</taxon>
        <taxon>Bacillati</taxon>
        <taxon>Actinomycetota</taxon>
        <taxon>Actinomycetes</taxon>
        <taxon>Kitasatosporales</taxon>
        <taxon>Streptomycetaceae</taxon>
        <taxon>Streptomyces</taxon>
    </lineage>
</organism>
<evidence type="ECO:0000256" key="1">
    <source>
        <dbReference type="ARBA" id="ARBA00023172"/>
    </source>
</evidence>
<gene>
    <name evidence="3" type="ORF">ACFYNZ_29255</name>
</gene>
<feature type="region of interest" description="Disordered" evidence="2">
    <location>
        <begin position="159"/>
        <end position="201"/>
    </location>
</feature>
<keyword evidence="4" id="KW-1185">Reference proteome</keyword>
<sequence>MPRAGSRPTPRSVSSAARAEEILCLSVEELFPADMRGRVVSKGGAIEWIHWQSGTTQLLPRLIAGRTHGPLFLTDRKAPARTPALDTCPATDRARLSCRRAEGIFEESTRLPANPLAFPDDVGNLEGWTLHRLHHGALTHDAEDGSSTPMPLARSRHAFVGDPPSGSLHRRTDAQTHRPRVGKAIGGHRGLAPPQDTCQPE</sequence>
<name>A0ABW6L072_9ACTN</name>
<evidence type="ECO:0000313" key="4">
    <source>
        <dbReference type="Proteomes" id="UP001601197"/>
    </source>
</evidence>
<keyword evidence="1" id="KW-0233">DNA recombination</keyword>
<evidence type="ECO:0000313" key="3">
    <source>
        <dbReference type="EMBL" id="MFE9173504.1"/>
    </source>
</evidence>
<comment type="caution">
    <text evidence="3">The sequence shown here is derived from an EMBL/GenBank/DDBJ whole genome shotgun (WGS) entry which is preliminary data.</text>
</comment>
<evidence type="ECO:0000256" key="2">
    <source>
        <dbReference type="SAM" id="MobiDB-lite"/>
    </source>
</evidence>
<dbReference type="InterPro" id="IPR013762">
    <property type="entry name" value="Integrase-like_cat_sf"/>
</dbReference>
<dbReference type="RefSeq" id="WP_388352238.1">
    <property type="nucleotide sequence ID" value="NZ_JBIAFJ010000035.1"/>
</dbReference>
<protein>
    <submittedName>
        <fullName evidence="3">Site-specific integrase</fullName>
    </submittedName>
</protein>
<proteinExistence type="predicted"/>
<dbReference type="Gene3D" id="1.10.443.10">
    <property type="entry name" value="Intergrase catalytic core"/>
    <property type="match status" value="1"/>
</dbReference>
<dbReference type="EMBL" id="JBIAFJ010000035">
    <property type="protein sequence ID" value="MFE9173504.1"/>
    <property type="molecule type" value="Genomic_DNA"/>
</dbReference>
<reference evidence="3 4" key="1">
    <citation type="submission" date="2024-10" db="EMBL/GenBank/DDBJ databases">
        <title>The Natural Products Discovery Center: Release of the First 8490 Sequenced Strains for Exploring Actinobacteria Biosynthetic Diversity.</title>
        <authorList>
            <person name="Kalkreuter E."/>
            <person name="Kautsar S.A."/>
            <person name="Yang D."/>
            <person name="Bader C.D."/>
            <person name="Teijaro C.N."/>
            <person name="Fluegel L."/>
            <person name="Davis C.M."/>
            <person name="Simpson J.R."/>
            <person name="Lauterbach L."/>
            <person name="Steele A.D."/>
            <person name="Gui C."/>
            <person name="Meng S."/>
            <person name="Li G."/>
            <person name="Viehrig K."/>
            <person name="Ye F."/>
            <person name="Su P."/>
            <person name="Kiefer A.F."/>
            <person name="Nichols A."/>
            <person name="Cepeda A.J."/>
            <person name="Yan W."/>
            <person name="Fan B."/>
            <person name="Jiang Y."/>
            <person name="Adhikari A."/>
            <person name="Zheng C.-J."/>
            <person name="Schuster L."/>
            <person name="Cowan T.M."/>
            <person name="Smanski M.J."/>
            <person name="Chevrette M.G."/>
            <person name="De Carvalho L.P.S."/>
            <person name="Shen B."/>
        </authorList>
    </citation>
    <scope>NUCLEOTIDE SEQUENCE [LARGE SCALE GENOMIC DNA]</scope>
    <source>
        <strain evidence="3 4">NPDC007147</strain>
    </source>
</reference>
<accession>A0ABW6L072</accession>
<dbReference type="SUPFAM" id="SSF56349">
    <property type="entry name" value="DNA breaking-rejoining enzymes"/>
    <property type="match status" value="1"/>
</dbReference>
<dbReference type="Proteomes" id="UP001601197">
    <property type="component" value="Unassembled WGS sequence"/>
</dbReference>